<dbReference type="CDD" id="cd00161">
    <property type="entry name" value="beta-trefoil_Ricin-like"/>
    <property type="match status" value="1"/>
</dbReference>
<dbReference type="InterPro" id="IPR051057">
    <property type="entry name" value="PI-PLC_domain"/>
</dbReference>
<dbReference type="InterPro" id="IPR009034">
    <property type="entry name" value="Dockerin_dom_fun_sf"/>
</dbReference>
<sequence>MKILFIIVFITLINYTFCYINKGKFFELDKADEKAYLVVENCEKVYICNIHSKAGLFGLYGDDILDGYEGNFNNPIKCSLIRYAYVSTEACFMTNNGKNKIKGKYNSLETAYYDIDIYNNRLLTEMGWCTYLYEHIDVHWMSYINPDLKINQINLPGTHDTGTYNITKVKKNTNILSQLLDFYIGLPKALLTQTQDLDITEQLKNGIRYFDIRLDLNKKTDLLYLTHNGVDCYDSKNEDYLYFESVLKYCVDFLIEHPSETVILHLKIEHYAKEEADEIIAGLIESVIPKNYNEDSTYLDYVYIPNNIDAYFTNKYMPNLGEVKGRIVFLSRSIFYYKNVKKITPEYDFSSSDTFPIGFIRNITDKKCSTFPLPLVFSMDDENCKPEVKNNYRVQDNYQLEVKIKWDYVEKMLTDKSKFNDKNNNLTHTLNFMNVAFLNNLPIPMGSMYINKQLTDFLKKNSAPNEWFILDFPTIDVIREIYNSNFDENRPVYKPNKSNDMNLDSIIKEKNKKDNLIACIMTFNFACIFGNSDDSDDSHSYAGRRDITNKELDEKSFVCLQRKIITDEQGNKQDIVKFDYKCVDNNLNKWHIEESNDGKFYSIVSSYDDKCLNYSGDTLHMQECKNNNKYQEFTIKDDIICSRIDATKCLNGVKCCSNQNTQVQYVDEIGNWGIENGNWGIGYERCSFSILGYKCCFSVNPEVKFTDNNGSWGYEDDTNILLMGDCNHSEWTYQNEKFVLEATGKCLYTMNSQNAKMIECSKADDQINHHIHFKIIDNKYICIKNNVDPSDYCLNGSTLNFETNKIEYFVLY</sequence>
<accession>A0A1Y1VSI5</accession>
<dbReference type="GO" id="GO:0006629">
    <property type="term" value="P:lipid metabolic process"/>
    <property type="evidence" value="ECO:0007669"/>
    <property type="project" value="InterPro"/>
</dbReference>
<dbReference type="Gene3D" id="3.20.20.190">
    <property type="entry name" value="Phosphatidylinositol (PI) phosphodiesterase"/>
    <property type="match status" value="1"/>
</dbReference>
<dbReference type="PROSITE" id="PS50007">
    <property type="entry name" value="PIPLC_X_DOMAIN"/>
    <property type="match status" value="1"/>
</dbReference>
<dbReference type="STRING" id="1754192.A0A1Y1VSI5"/>
<name>A0A1Y1VSI5_9FUNG</name>
<evidence type="ECO:0000259" key="4">
    <source>
        <dbReference type="PROSITE" id="PS51763"/>
    </source>
</evidence>
<proteinExistence type="predicted"/>
<protein>
    <submittedName>
        <fullName evidence="5">PLC-like phosphodiesterase</fullName>
    </submittedName>
</protein>
<dbReference type="OrthoDB" id="2122977at2759"/>
<dbReference type="PANTHER" id="PTHR13593">
    <property type="match status" value="1"/>
</dbReference>
<dbReference type="InterPro" id="IPR035992">
    <property type="entry name" value="Ricin_B-like_lectins"/>
</dbReference>
<reference evidence="5 6" key="1">
    <citation type="submission" date="2016-08" db="EMBL/GenBank/DDBJ databases">
        <title>A Parts List for Fungal Cellulosomes Revealed by Comparative Genomics.</title>
        <authorList>
            <consortium name="DOE Joint Genome Institute"/>
            <person name="Haitjema C.H."/>
            <person name="Gilmore S.P."/>
            <person name="Henske J.K."/>
            <person name="Solomon K.V."/>
            <person name="De Groot R."/>
            <person name="Kuo A."/>
            <person name="Mondo S.J."/>
            <person name="Salamov A.A."/>
            <person name="Labutti K."/>
            <person name="Zhao Z."/>
            <person name="Chiniquy J."/>
            <person name="Barry K."/>
            <person name="Brewer H.M."/>
            <person name="Purvine S.O."/>
            <person name="Wright A.T."/>
            <person name="Boxma B."/>
            <person name="Van Alen T."/>
            <person name="Hackstein J.H."/>
            <person name="Baker S.E."/>
            <person name="Grigoriev I.V."/>
            <person name="O'Malley M.A."/>
        </authorList>
    </citation>
    <scope>NUCLEOTIDE SEQUENCE [LARGE SCALE GENOMIC DNA]</scope>
    <source>
        <strain evidence="5 6">S4</strain>
    </source>
</reference>
<dbReference type="Gene3D" id="3.90.1220.10">
    <property type="entry name" value="Cellulose docking domain, dockering"/>
    <property type="match status" value="2"/>
</dbReference>
<dbReference type="GO" id="GO:0008081">
    <property type="term" value="F:phosphoric diester hydrolase activity"/>
    <property type="evidence" value="ECO:0007669"/>
    <property type="project" value="InterPro"/>
</dbReference>
<evidence type="ECO:0000313" key="5">
    <source>
        <dbReference type="EMBL" id="ORX64261.1"/>
    </source>
</evidence>
<keyword evidence="3" id="KW-0378">Hydrolase</keyword>
<comment type="caution">
    <text evidence="5">The sequence shown here is derived from an EMBL/GenBank/DDBJ whole genome shotgun (WGS) entry which is preliminary data.</text>
</comment>
<reference evidence="5 6" key="2">
    <citation type="submission" date="2016-08" db="EMBL/GenBank/DDBJ databases">
        <title>Pervasive Adenine N6-methylation of Active Genes in Fungi.</title>
        <authorList>
            <consortium name="DOE Joint Genome Institute"/>
            <person name="Mondo S.J."/>
            <person name="Dannebaum R.O."/>
            <person name="Kuo R.C."/>
            <person name="Labutti K."/>
            <person name="Haridas S."/>
            <person name="Kuo A."/>
            <person name="Salamov A."/>
            <person name="Ahrendt S.R."/>
            <person name="Lipzen A."/>
            <person name="Sullivan W."/>
            <person name="Andreopoulos W.B."/>
            <person name="Clum A."/>
            <person name="Lindquist E."/>
            <person name="Daum C."/>
            <person name="Ramamoorthy G.K."/>
            <person name="Gryganskyi A."/>
            <person name="Culley D."/>
            <person name="Magnuson J.K."/>
            <person name="James T.Y."/>
            <person name="O'Malley M.A."/>
            <person name="Stajich J.E."/>
            <person name="Spatafora J.W."/>
            <person name="Visel A."/>
            <person name="Grigoriev I.V."/>
        </authorList>
    </citation>
    <scope>NUCLEOTIDE SEQUENCE [LARGE SCALE GENOMIC DNA]</scope>
    <source>
        <strain evidence="5 6">S4</strain>
    </source>
</reference>
<dbReference type="SUPFAM" id="SSF51695">
    <property type="entry name" value="PLC-like phosphodiesterases"/>
    <property type="match status" value="1"/>
</dbReference>
<dbReference type="Proteomes" id="UP000193944">
    <property type="component" value="Unassembled WGS sequence"/>
</dbReference>
<dbReference type="SUPFAM" id="SSF50370">
    <property type="entry name" value="Ricin B-like lectins"/>
    <property type="match status" value="1"/>
</dbReference>
<dbReference type="AlphaFoldDB" id="A0A1Y1VSI5"/>
<dbReference type="PROSITE" id="PS51763">
    <property type="entry name" value="CBM10"/>
    <property type="match status" value="2"/>
</dbReference>
<dbReference type="PANTHER" id="PTHR13593:SF113">
    <property type="entry name" value="SI:DKEY-266F7.9"/>
    <property type="match status" value="1"/>
</dbReference>
<keyword evidence="1" id="KW-0732">Signal</keyword>
<evidence type="ECO:0000256" key="2">
    <source>
        <dbReference type="ARBA" id="ARBA00022737"/>
    </source>
</evidence>
<dbReference type="SMART" id="SM00148">
    <property type="entry name" value="PLCXc"/>
    <property type="match status" value="1"/>
</dbReference>
<organism evidence="5 6">
    <name type="scientific">Anaeromyces robustus</name>
    <dbReference type="NCBI Taxonomy" id="1754192"/>
    <lineage>
        <taxon>Eukaryota</taxon>
        <taxon>Fungi</taxon>
        <taxon>Fungi incertae sedis</taxon>
        <taxon>Chytridiomycota</taxon>
        <taxon>Chytridiomycota incertae sedis</taxon>
        <taxon>Neocallimastigomycetes</taxon>
        <taxon>Neocallimastigales</taxon>
        <taxon>Neocallimastigaceae</taxon>
        <taxon>Anaeromyces</taxon>
    </lineage>
</organism>
<keyword evidence="6" id="KW-1185">Reference proteome</keyword>
<dbReference type="InterPro" id="IPR017946">
    <property type="entry name" value="PLC-like_Pdiesterase_TIM-brl"/>
</dbReference>
<dbReference type="InterPro" id="IPR002883">
    <property type="entry name" value="CBM10/Dockerin_dom"/>
</dbReference>
<dbReference type="InterPro" id="IPR000909">
    <property type="entry name" value="PLipase_C_PInositol-sp_X_dom"/>
</dbReference>
<gene>
    <name evidence="5" type="ORF">BCR32DRAFT_251204</name>
</gene>
<dbReference type="SUPFAM" id="SSF64571">
    <property type="entry name" value="Cellulose docking domain, dockering"/>
    <property type="match status" value="2"/>
</dbReference>
<evidence type="ECO:0000256" key="3">
    <source>
        <dbReference type="ARBA" id="ARBA00022801"/>
    </source>
</evidence>
<dbReference type="PROSITE" id="PS50231">
    <property type="entry name" value="RICIN_B_LECTIN"/>
    <property type="match status" value="1"/>
</dbReference>
<keyword evidence="2" id="KW-0677">Repeat</keyword>
<evidence type="ECO:0000256" key="1">
    <source>
        <dbReference type="ARBA" id="ARBA00022729"/>
    </source>
</evidence>
<dbReference type="Pfam" id="PF00388">
    <property type="entry name" value="PI-PLC-X"/>
    <property type="match status" value="1"/>
</dbReference>
<feature type="domain" description="CBM10" evidence="4">
    <location>
        <begin position="685"/>
        <end position="723"/>
    </location>
</feature>
<feature type="domain" description="CBM10" evidence="4">
    <location>
        <begin position="640"/>
        <end position="683"/>
    </location>
</feature>
<dbReference type="EMBL" id="MCFG01000541">
    <property type="protein sequence ID" value="ORX64261.1"/>
    <property type="molecule type" value="Genomic_DNA"/>
</dbReference>
<evidence type="ECO:0000313" key="6">
    <source>
        <dbReference type="Proteomes" id="UP000193944"/>
    </source>
</evidence>
<dbReference type="Pfam" id="PF02013">
    <property type="entry name" value="CBM_10"/>
    <property type="match status" value="2"/>
</dbReference>